<accession>A0A0D5YPQ5</accession>
<dbReference type="RefSeq" id="WP_045801002.1">
    <property type="nucleotide sequence ID" value="NZ_CP011071.1"/>
</dbReference>
<dbReference type="EMBL" id="CP011071">
    <property type="protein sequence ID" value="AKA34207.1"/>
    <property type="molecule type" value="Genomic_DNA"/>
</dbReference>
<name>A0A0D5YPQ5_9FLAO</name>
<dbReference type="KEGG" id="mlt:VC82_530"/>
<reference evidence="1 2" key="1">
    <citation type="submission" date="2015-03" db="EMBL/GenBank/DDBJ databases">
        <title>Complete genome sequence of Muricauda lutaonensis CC-HSB-11T, isolated from a coastal hot spring.</title>
        <authorList>
            <person name="Kim K.M."/>
        </authorList>
    </citation>
    <scope>NUCLEOTIDE SEQUENCE [LARGE SCALE GENOMIC DNA]</scope>
    <source>
        <strain evidence="1 2">CC-HSB-11</strain>
    </source>
</reference>
<dbReference type="AlphaFoldDB" id="A0A0D5YPQ5"/>
<evidence type="ECO:0000313" key="1">
    <source>
        <dbReference type="EMBL" id="AKA34207.1"/>
    </source>
</evidence>
<protein>
    <submittedName>
        <fullName evidence="1">SsrA-binding protein</fullName>
    </submittedName>
</protein>
<organism evidence="1 2">
    <name type="scientific">Flagellimonas lutaonensis</name>
    <dbReference type="NCBI Taxonomy" id="516051"/>
    <lineage>
        <taxon>Bacteria</taxon>
        <taxon>Pseudomonadati</taxon>
        <taxon>Bacteroidota</taxon>
        <taxon>Flavobacteriia</taxon>
        <taxon>Flavobacteriales</taxon>
        <taxon>Flavobacteriaceae</taxon>
        <taxon>Flagellimonas</taxon>
    </lineage>
</organism>
<gene>
    <name evidence="1" type="ORF">VC82_530</name>
</gene>
<sequence length="51" mass="5929">MKTGFFRFLAKMNKILLPSLTKKGLDPAKASKWQLALLGWRYYVTIRALDQ</sequence>
<dbReference type="OrthoDB" id="1448648at2"/>
<proteinExistence type="predicted"/>
<keyword evidence="2" id="KW-1185">Reference proteome</keyword>
<dbReference type="HOGENOM" id="CLU_211076_0_0_10"/>
<evidence type="ECO:0000313" key="2">
    <source>
        <dbReference type="Proteomes" id="UP000032726"/>
    </source>
</evidence>
<dbReference type="Proteomes" id="UP000032726">
    <property type="component" value="Chromosome"/>
</dbReference>